<dbReference type="PROSITE" id="PS50928">
    <property type="entry name" value="ABC_TM1"/>
    <property type="match status" value="1"/>
</dbReference>
<dbReference type="AlphaFoldDB" id="A0A348HF56"/>
<evidence type="ECO:0000313" key="11">
    <source>
        <dbReference type="EMBL" id="BBG30258.1"/>
    </source>
</evidence>
<dbReference type="KEGG" id="zpl:ZBT109_1498"/>
<dbReference type="Gene3D" id="1.10.3720.10">
    <property type="entry name" value="MetI-like"/>
    <property type="match status" value="1"/>
</dbReference>
<dbReference type="STRING" id="1123510.GCA_000620025_00496"/>
<dbReference type="InterPro" id="IPR010065">
    <property type="entry name" value="AA_ABC_transptr_permease_3TM"/>
</dbReference>
<feature type="transmembrane region" description="Helical" evidence="9">
    <location>
        <begin position="144"/>
        <end position="165"/>
    </location>
</feature>
<protein>
    <submittedName>
        <fullName evidence="11">ABC-type amino acid transport system, permease</fullName>
    </submittedName>
</protein>
<dbReference type="GO" id="GO:0022857">
    <property type="term" value="F:transmembrane transporter activity"/>
    <property type="evidence" value="ECO:0007669"/>
    <property type="project" value="InterPro"/>
</dbReference>
<comment type="similarity">
    <text evidence="2">Belongs to the binding-protein-dependent transport system permease family. HisMQ subfamily.</text>
</comment>
<dbReference type="PANTHER" id="PTHR30614:SF35">
    <property type="entry name" value="ABC TRANSPORTER PERMEASE PROTEIN"/>
    <property type="match status" value="1"/>
</dbReference>
<name>A0A348HF56_9GAMM</name>
<evidence type="ECO:0000256" key="3">
    <source>
        <dbReference type="ARBA" id="ARBA00022448"/>
    </source>
</evidence>
<dbReference type="EMBL" id="AP018933">
    <property type="protein sequence ID" value="BBG30258.1"/>
    <property type="molecule type" value="Genomic_DNA"/>
</dbReference>
<evidence type="ECO:0000256" key="6">
    <source>
        <dbReference type="ARBA" id="ARBA00022970"/>
    </source>
</evidence>
<keyword evidence="7 9" id="KW-1133">Transmembrane helix</keyword>
<dbReference type="GO" id="GO:0006865">
    <property type="term" value="P:amino acid transport"/>
    <property type="evidence" value="ECO:0007669"/>
    <property type="project" value="UniProtKB-KW"/>
</dbReference>
<keyword evidence="5 9" id="KW-0812">Transmembrane</keyword>
<evidence type="ECO:0000256" key="9">
    <source>
        <dbReference type="RuleBase" id="RU363032"/>
    </source>
</evidence>
<dbReference type="Pfam" id="PF00528">
    <property type="entry name" value="BPD_transp_1"/>
    <property type="match status" value="1"/>
</dbReference>
<comment type="subcellular location">
    <subcellularLocation>
        <location evidence="1">Cell inner membrane</location>
        <topology evidence="1">Multi-pass membrane protein</topology>
    </subcellularLocation>
    <subcellularLocation>
        <location evidence="9">Cell membrane</location>
        <topology evidence="9">Multi-pass membrane protein</topology>
    </subcellularLocation>
</comment>
<keyword evidence="4" id="KW-1003">Cell membrane</keyword>
<keyword evidence="3 9" id="KW-0813">Transport</keyword>
<evidence type="ECO:0000256" key="7">
    <source>
        <dbReference type="ARBA" id="ARBA00022989"/>
    </source>
</evidence>
<feature type="transmembrane region" description="Helical" evidence="9">
    <location>
        <begin position="185"/>
        <end position="202"/>
    </location>
</feature>
<proteinExistence type="inferred from homology"/>
<dbReference type="InterPro" id="IPR043429">
    <property type="entry name" value="ArtM/GltK/GlnP/TcyL/YhdX-like"/>
</dbReference>
<dbReference type="GO" id="GO:0043190">
    <property type="term" value="C:ATP-binding cassette (ABC) transporter complex"/>
    <property type="evidence" value="ECO:0007669"/>
    <property type="project" value="InterPro"/>
</dbReference>
<reference evidence="11 12" key="1">
    <citation type="submission" date="2018-09" db="EMBL/GenBank/DDBJ databases">
        <title>Zymobacter palmae IAM14233 (=T109) whole genome analysis.</title>
        <authorList>
            <person name="Yanase H."/>
        </authorList>
    </citation>
    <scope>NUCLEOTIDE SEQUENCE [LARGE SCALE GENOMIC DNA]</scope>
    <source>
        <strain evidence="11 12">IAM14233</strain>
    </source>
</reference>
<feature type="domain" description="ABC transmembrane type-1" evidence="10">
    <location>
        <begin position="18"/>
        <end position="207"/>
    </location>
</feature>
<evidence type="ECO:0000256" key="4">
    <source>
        <dbReference type="ARBA" id="ARBA00022475"/>
    </source>
</evidence>
<accession>A0A348HF56</accession>
<dbReference type="PANTHER" id="PTHR30614">
    <property type="entry name" value="MEMBRANE COMPONENT OF AMINO ACID ABC TRANSPORTER"/>
    <property type="match status" value="1"/>
</dbReference>
<evidence type="ECO:0000313" key="12">
    <source>
        <dbReference type="Proteomes" id="UP000267342"/>
    </source>
</evidence>
<evidence type="ECO:0000259" key="10">
    <source>
        <dbReference type="PROSITE" id="PS50928"/>
    </source>
</evidence>
<dbReference type="Proteomes" id="UP000267342">
    <property type="component" value="Chromosome"/>
</dbReference>
<evidence type="ECO:0000256" key="5">
    <source>
        <dbReference type="ARBA" id="ARBA00022692"/>
    </source>
</evidence>
<dbReference type="RefSeq" id="WP_027705831.1">
    <property type="nucleotide sequence ID" value="NZ_AP018933.1"/>
</dbReference>
<dbReference type="InterPro" id="IPR000515">
    <property type="entry name" value="MetI-like"/>
</dbReference>
<dbReference type="CDD" id="cd06261">
    <property type="entry name" value="TM_PBP2"/>
    <property type="match status" value="1"/>
</dbReference>
<keyword evidence="6" id="KW-0029">Amino-acid transport</keyword>
<dbReference type="NCBIfam" id="TIGR01726">
    <property type="entry name" value="HEQRo_perm_3TM"/>
    <property type="match status" value="1"/>
</dbReference>
<dbReference type="InterPro" id="IPR035906">
    <property type="entry name" value="MetI-like_sf"/>
</dbReference>
<feature type="transmembrane region" description="Helical" evidence="9">
    <location>
        <begin position="20"/>
        <end position="44"/>
    </location>
</feature>
<sequence>MLDFQALWPYASLLAHGLLTTLWLTAIAILLGLALSMVLAWWRVQSPRAVRQCIQGYIELIRNTPFLVQLLFIYFGISATGIHLPAAVCAVVAMTLNLAAYATEIIRSGIASIPRGQREAARALGMSPYQVYRYVILTPAMSRVFSALSGQCIIVMLGSAVISQISVEELTSAASFIQSRNFRSMEAYLVASACYLGLALLMRQGFNWLDRRWFGFKEGER</sequence>
<organism evidence="11 12">
    <name type="scientific">Zymobacter palmae</name>
    <dbReference type="NCBI Taxonomy" id="33074"/>
    <lineage>
        <taxon>Bacteria</taxon>
        <taxon>Pseudomonadati</taxon>
        <taxon>Pseudomonadota</taxon>
        <taxon>Gammaproteobacteria</taxon>
        <taxon>Oceanospirillales</taxon>
        <taxon>Halomonadaceae</taxon>
        <taxon>Zymobacter group</taxon>
        <taxon>Zymobacter</taxon>
    </lineage>
</organism>
<evidence type="ECO:0000256" key="2">
    <source>
        <dbReference type="ARBA" id="ARBA00010072"/>
    </source>
</evidence>
<evidence type="ECO:0000256" key="8">
    <source>
        <dbReference type="ARBA" id="ARBA00023136"/>
    </source>
</evidence>
<dbReference type="SUPFAM" id="SSF161098">
    <property type="entry name" value="MetI-like"/>
    <property type="match status" value="1"/>
</dbReference>
<keyword evidence="12" id="KW-1185">Reference proteome</keyword>
<keyword evidence="8 9" id="KW-0472">Membrane</keyword>
<dbReference type="OrthoDB" id="9809799at2"/>
<gene>
    <name evidence="11" type="ORF">ZBT109_1498</name>
</gene>
<evidence type="ECO:0000256" key="1">
    <source>
        <dbReference type="ARBA" id="ARBA00004429"/>
    </source>
</evidence>